<dbReference type="AlphaFoldDB" id="A0A3N2Q9N3"/>
<dbReference type="RefSeq" id="XP_028471279.1">
    <property type="nucleotide sequence ID" value="XM_028610491.1"/>
</dbReference>
<accession>A0A3N2Q9N3</accession>
<keyword evidence="3" id="KW-1185">Reference proteome</keyword>
<evidence type="ECO:0000313" key="3">
    <source>
        <dbReference type="Proteomes" id="UP000272025"/>
    </source>
</evidence>
<organism evidence="2 3">
    <name type="scientific">Sodiomyces alkalinus (strain CBS 110278 / VKM F-3762 / F11)</name>
    <name type="common">Alkaliphilic filamentous fungus</name>
    <dbReference type="NCBI Taxonomy" id="1314773"/>
    <lineage>
        <taxon>Eukaryota</taxon>
        <taxon>Fungi</taxon>
        <taxon>Dikarya</taxon>
        <taxon>Ascomycota</taxon>
        <taxon>Pezizomycotina</taxon>
        <taxon>Sordariomycetes</taxon>
        <taxon>Hypocreomycetidae</taxon>
        <taxon>Glomerellales</taxon>
        <taxon>Plectosphaerellaceae</taxon>
        <taxon>Sodiomyces</taxon>
    </lineage>
</organism>
<protein>
    <submittedName>
        <fullName evidence="2">Uncharacterized protein</fullName>
    </submittedName>
</protein>
<dbReference type="Proteomes" id="UP000272025">
    <property type="component" value="Unassembled WGS sequence"/>
</dbReference>
<reference evidence="2 3" key="1">
    <citation type="journal article" date="2018" name="Mol. Ecol.">
        <title>The obligate alkalophilic soda-lake fungus Sodiomyces alkalinus has shifted to a protein diet.</title>
        <authorList>
            <person name="Grum-Grzhimaylo A.A."/>
            <person name="Falkoski D.L."/>
            <person name="van den Heuvel J."/>
            <person name="Valero-Jimenez C.A."/>
            <person name="Min B."/>
            <person name="Choi I.G."/>
            <person name="Lipzen A."/>
            <person name="Daum C.G."/>
            <person name="Aanen D.K."/>
            <person name="Tsang A."/>
            <person name="Henrissat B."/>
            <person name="Bilanenko E.N."/>
            <person name="de Vries R.P."/>
            <person name="van Kan J.A.L."/>
            <person name="Grigoriev I.V."/>
            <person name="Debets A.J.M."/>
        </authorList>
    </citation>
    <scope>NUCLEOTIDE SEQUENCE [LARGE SCALE GENOMIC DNA]</scope>
    <source>
        <strain evidence="2 3">F11</strain>
    </source>
</reference>
<gene>
    <name evidence="2" type="ORF">SODALDRAFT_327670</name>
</gene>
<dbReference type="GeneID" id="39578969"/>
<name>A0A3N2Q9N3_SODAK</name>
<evidence type="ECO:0000256" key="1">
    <source>
        <dbReference type="SAM" id="MobiDB-lite"/>
    </source>
</evidence>
<feature type="compositionally biased region" description="Basic residues" evidence="1">
    <location>
        <begin position="223"/>
        <end position="234"/>
    </location>
</feature>
<sequence length="234" mass="27087">MEDLQRPGIQNPTLQLSREEMTKSRRWFGDDLLIYLPRHVLPQDHRYDFLDLCRILRRRTNAQECHGDLPLTGQFLPGYIRHGDANISFPQGAGTPLPLQTAFSMPTRIVHLLLVSLRNHFPGDIWTSTKCAIFTRGPSSAHGDANNRTMLAISIKRCTNATSIRLVRAWFLTSCRKPKGMRGQLFELIAAYRPLQCLRLVQTKTHPRRDILSHGKRLEDRSRTRHMPAFKQWR</sequence>
<evidence type="ECO:0000313" key="2">
    <source>
        <dbReference type="EMBL" id="ROT43473.1"/>
    </source>
</evidence>
<dbReference type="EMBL" id="ML119051">
    <property type="protein sequence ID" value="ROT43473.1"/>
    <property type="molecule type" value="Genomic_DNA"/>
</dbReference>
<feature type="region of interest" description="Disordered" evidence="1">
    <location>
        <begin position="215"/>
        <end position="234"/>
    </location>
</feature>
<proteinExistence type="predicted"/>